<dbReference type="AlphaFoldDB" id="A0A918WKX4"/>
<dbReference type="CDD" id="cd07182">
    <property type="entry name" value="RNase_HII_bacteria_HII_like"/>
    <property type="match status" value="1"/>
</dbReference>
<comment type="subcellular location">
    <subcellularLocation>
        <location evidence="4 14">Cytoplasm</location>
    </subcellularLocation>
</comment>
<comment type="cofactor">
    <cofactor evidence="14 15">
        <name>Mn(2+)</name>
        <dbReference type="ChEBI" id="CHEBI:29035"/>
    </cofactor>
    <cofactor evidence="14 15">
        <name>Mg(2+)</name>
        <dbReference type="ChEBI" id="CHEBI:18420"/>
    </cofactor>
    <text evidence="14 15">Manganese or magnesium. Binds 1 divalent metal ion per monomer in the absence of substrate. May bind a second metal ion after substrate binding.</text>
</comment>
<protein>
    <recommendedName>
        <fullName evidence="7 14">Ribonuclease HII</fullName>
        <shortName evidence="14">RNase HII</shortName>
        <ecNumber evidence="6 14">3.1.26.4</ecNumber>
    </recommendedName>
</protein>
<evidence type="ECO:0000256" key="1">
    <source>
        <dbReference type="ARBA" id="ARBA00000077"/>
    </source>
</evidence>
<feature type="binding site" evidence="14 15">
    <location>
        <position position="22"/>
    </location>
    <ligand>
        <name>a divalent metal cation</name>
        <dbReference type="ChEBI" id="CHEBI:60240"/>
    </ligand>
</feature>
<keyword evidence="11 14" id="KW-0255">Endonuclease</keyword>
<evidence type="ECO:0000256" key="13">
    <source>
        <dbReference type="ARBA" id="ARBA00023211"/>
    </source>
</evidence>
<evidence type="ECO:0000256" key="9">
    <source>
        <dbReference type="ARBA" id="ARBA00022722"/>
    </source>
</evidence>
<name>A0A918WKX4_9BACT</name>
<dbReference type="InterPro" id="IPR012337">
    <property type="entry name" value="RNaseH-like_sf"/>
</dbReference>
<dbReference type="GO" id="GO:0043137">
    <property type="term" value="P:DNA replication, removal of RNA primer"/>
    <property type="evidence" value="ECO:0007669"/>
    <property type="project" value="TreeGrafter"/>
</dbReference>
<comment type="function">
    <text evidence="3 14 16">Endonuclease that specifically degrades the RNA of RNA-DNA hybrids.</text>
</comment>
<evidence type="ECO:0000256" key="4">
    <source>
        <dbReference type="ARBA" id="ARBA00004496"/>
    </source>
</evidence>
<evidence type="ECO:0000256" key="10">
    <source>
        <dbReference type="ARBA" id="ARBA00022723"/>
    </source>
</evidence>
<keyword evidence="9 14" id="KW-0540">Nuclease</keyword>
<reference evidence="18" key="2">
    <citation type="submission" date="2020-09" db="EMBL/GenBank/DDBJ databases">
        <authorList>
            <person name="Sun Q."/>
            <person name="Kim S."/>
        </authorList>
    </citation>
    <scope>NUCLEOTIDE SEQUENCE</scope>
    <source>
        <strain evidence="18">KCTC 12988</strain>
    </source>
</reference>
<comment type="catalytic activity">
    <reaction evidence="1 14 15 16">
        <text>Endonucleolytic cleavage to 5'-phosphomonoester.</text>
        <dbReference type="EC" id="3.1.26.4"/>
    </reaction>
</comment>
<feature type="binding site" evidence="14 15">
    <location>
        <position position="114"/>
    </location>
    <ligand>
        <name>a divalent metal cation</name>
        <dbReference type="ChEBI" id="CHEBI:60240"/>
    </ligand>
</feature>
<keyword evidence="19" id="KW-1185">Reference proteome</keyword>
<evidence type="ECO:0000256" key="7">
    <source>
        <dbReference type="ARBA" id="ARBA00019179"/>
    </source>
</evidence>
<evidence type="ECO:0000313" key="18">
    <source>
        <dbReference type="EMBL" id="GHC52377.1"/>
    </source>
</evidence>
<dbReference type="InterPro" id="IPR022898">
    <property type="entry name" value="RNase_HII"/>
</dbReference>
<organism evidence="18 19">
    <name type="scientific">Roseibacillus persicicus</name>
    <dbReference type="NCBI Taxonomy" id="454148"/>
    <lineage>
        <taxon>Bacteria</taxon>
        <taxon>Pseudomonadati</taxon>
        <taxon>Verrucomicrobiota</taxon>
        <taxon>Verrucomicrobiia</taxon>
        <taxon>Verrucomicrobiales</taxon>
        <taxon>Verrucomicrobiaceae</taxon>
        <taxon>Roseibacillus</taxon>
    </lineage>
</organism>
<accession>A0A918WKX4</accession>
<evidence type="ECO:0000256" key="14">
    <source>
        <dbReference type="HAMAP-Rule" id="MF_00052"/>
    </source>
</evidence>
<dbReference type="GO" id="GO:0030145">
    <property type="term" value="F:manganese ion binding"/>
    <property type="evidence" value="ECO:0007669"/>
    <property type="project" value="UniProtKB-UniRule"/>
</dbReference>
<evidence type="ECO:0000256" key="2">
    <source>
        <dbReference type="ARBA" id="ARBA00001946"/>
    </source>
</evidence>
<keyword evidence="8 14" id="KW-0963">Cytoplasm</keyword>
<keyword evidence="10 14" id="KW-0479">Metal-binding</keyword>
<dbReference type="GO" id="GO:0005737">
    <property type="term" value="C:cytoplasm"/>
    <property type="evidence" value="ECO:0007669"/>
    <property type="project" value="UniProtKB-SubCell"/>
</dbReference>
<comment type="similarity">
    <text evidence="5 14 16">Belongs to the RNase HII family.</text>
</comment>
<dbReference type="PANTHER" id="PTHR10954">
    <property type="entry name" value="RIBONUCLEASE H2 SUBUNIT A"/>
    <property type="match status" value="1"/>
</dbReference>
<dbReference type="Pfam" id="PF01351">
    <property type="entry name" value="RNase_HII"/>
    <property type="match status" value="1"/>
</dbReference>
<feature type="binding site" evidence="14 15">
    <location>
        <position position="23"/>
    </location>
    <ligand>
        <name>a divalent metal cation</name>
        <dbReference type="ChEBI" id="CHEBI:60240"/>
    </ligand>
</feature>
<evidence type="ECO:0000313" key="19">
    <source>
        <dbReference type="Proteomes" id="UP000644507"/>
    </source>
</evidence>
<dbReference type="InterPro" id="IPR036397">
    <property type="entry name" value="RNaseH_sf"/>
</dbReference>
<dbReference type="FunFam" id="3.30.420.10:FF:000006">
    <property type="entry name" value="Ribonuclease HII"/>
    <property type="match status" value="1"/>
</dbReference>
<evidence type="ECO:0000256" key="5">
    <source>
        <dbReference type="ARBA" id="ARBA00007383"/>
    </source>
</evidence>
<reference evidence="18" key="1">
    <citation type="journal article" date="2014" name="Int. J. Syst. Evol. Microbiol.">
        <title>Complete genome sequence of Corynebacterium casei LMG S-19264T (=DSM 44701T), isolated from a smear-ripened cheese.</title>
        <authorList>
            <consortium name="US DOE Joint Genome Institute (JGI-PGF)"/>
            <person name="Walter F."/>
            <person name="Albersmeier A."/>
            <person name="Kalinowski J."/>
            <person name="Ruckert C."/>
        </authorList>
    </citation>
    <scope>NUCLEOTIDE SEQUENCE</scope>
    <source>
        <strain evidence="18">KCTC 12988</strain>
    </source>
</reference>
<dbReference type="InterPro" id="IPR024567">
    <property type="entry name" value="RNase_HII/HIII_dom"/>
</dbReference>
<comment type="caution">
    <text evidence="18">The sequence shown here is derived from an EMBL/GenBank/DDBJ whole genome shotgun (WGS) entry which is preliminary data.</text>
</comment>
<proteinExistence type="inferred from homology"/>
<dbReference type="NCBIfam" id="NF000594">
    <property type="entry name" value="PRK00015.1-1"/>
    <property type="match status" value="1"/>
</dbReference>
<dbReference type="GO" id="GO:0032299">
    <property type="term" value="C:ribonuclease H2 complex"/>
    <property type="evidence" value="ECO:0007669"/>
    <property type="project" value="TreeGrafter"/>
</dbReference>
<dbReference type="RefSeq" id="WP_189569789.1">
    <property type="nucleotide sequence ID" value="NZ_JBHLZH010000003.1"/>
</dbReference>
<dbReference type="GO" id="GO:0003723">
    <property type="term" value="F:RNA binding"/>
    <property type="evidence" value="ECO:0007669"/>
    <property type="project" value="UniProtKB-UniRule"/>
</dbReference>
<dbReference type="HAMAP" id="MF_00052_B">
    <property type="entry name" value="RNase_HII_B"/>
    <property type="match status" value="1"/>
</dbReference>
<evidence type="ECO:0000256" key="8">
    <source>
        <dbReference type="ARBA" id="ARBA00022490"/>
    </source>
</evidence>
<dbReference type="GO" id="GO:0006298">
    <property type="term" value="P:mismatch repair"/>
    <property type="evidence" value="ECO:0007669"/>
    <property type="project" value="TreeGrafter"/>
</dbReference>
<evidence type="ECO:0000256" key="6">
    <source>
        <dbReference type="ARBA" id="ARBA00012180"/>
    </source>
</evidence>
<evidence type="ECO:0000256" key="16">
    <source>
        <dbReference type="RuleBase" id="RU003515"/>
    </source>
</evidence>
<evidence type="ECO:0000256" key="15">
    <source>
        <dbReference type="PROSITE-ProRule" id="PRU01319"/>
    </source>
</evidence>
<sequence length="207" mass="22801">MPDDAYEQNARKRGFRFVIGIDEAGRGPLAGPVSVAAVRLGSDAVFEGLNDSKKLSEKKRELIFAEIMNCEAVEWSHSFAETKEIDEINILRATEAAMARTATQLSEADYALIDGRPVKGFPIASEGIVKGDSKSLSIAAASVIAKVLRDRRMVEWDAEYPEYGFAKHKGYGTKVHLEALRKYGPCPIHRRSFAPVAEAERVFGQRG</sequence>
<dbReference type="GO" id="GO:0004523">
    <property type="term" value="F:RNA-DNA hybrid ribonuclease activity"/>
    <property type="evidence" value="ECO:0007669"/>
    <property type="project" value="UniProtKB-UniRule"/>
</dbReference>
<dbReference type="NCBIfam" id="NF000595">
    <property type="entry name" value="PRK00015.1-3"/>
    <property type="match status" value="1"/>
</dbReference>
<feature type="domain" description="RNase H type-2" evidence="17">
    <location>
        <begin position="16"/>
        <end position="205"/>
    </location>
</feature>
<keyword evidence="12 14" id="KW-0378">Hydrolase</keyword>
<dbReference type="Proteomes" id="UP000644507">
    <property type="component" value="Unassembled WGS sequence"/>
</dbReference>
<evidence type="ECO:0000259" key="17">
    <source>
        <dbReference type="PROSITE" id="PS51975"/>
    </source>
</evidence>
<gene>
    <name evidence="14" type="primary">rnhB</name>
    <name evidence="18" type="ORF">GCM10007100_18350</name>
</gene>
<dbReference type="EC" id="3.1.26.4" evidence="6 14"/>
<comment type="cofactor">
    <cofactor evidence="2">
        <name>Mg(2+)</name>
        <dbReference type="ChEBI" id="CHEBI:18420"/>
    </cofactor>
</comment>
<keyword evidence="13 14" id="KW-0464">Manganese</keyword>
<evidence type="ECO:0000256" key="11">
    <source>
        <dbReference type="ARBA" id="ARBA00022759"/>
    </source>
</evidence>
<dbReference type="InterPro" id="IPR001352">
    <property type="entry name" value="RNase_HII/HIII"/>
</dbReference>
<dbReference type="PANTHER" id="PTHR10954:SF18">
    <property type="entry name" value="RIBONUCLEASE HII"/>
    <property type="match status" value="1"/>
</dbReference>
<evidence type="ECO:0000256" key="3">
    <source>
        <dbReference type="ARBA" id="ARBA00004065"/>
    </source>
</evidence>
<evidence type="ECO:0000256" key="12">
    <source>
        <dbReference type="ARBA" id="ARBA00022801"/>
    </source>
</evidence>
<dbReference type="PROSITE" id="PS51975">
    <property type="entry name" value="RNASE_H_2"/>
    <property type="match status" value="1"/>
</dbReference>
<dbReference type="Gene3D" id="3.30.420.10">
    <property type="entry name" value="Ribonuclease H-like superfamily/Ribonuclease H"/>
    <property type="match status" value="1"/>
</dbReference>
<dbReference type="EMBL" id="BMXI01000007">
    <property type="protein sequence ID" value="GHC52377.1"/>
    <property type="molecule type" value="Genomic_DNA"/>
</dbReference>
<dbReference type="SUPFAM" id="SSF53098">
    <property type="entry name" value="Ribonuclease H-like"/>
    <property type="match status" value="1"/>
</dbReference>